<comment type="caution">
    <text evidence="2">The sequence shown here is derived from an EMBL/GenBank/DDBJ whole genome shotgun (WGS) entry which is preliminary data.</text>
</comment>
<keyword evidence="3" id="KW-1185">Reference proteome</keyword>
<gene>
    <name evidence="2" type="ORF">EDD38_3813</name>
    <name evidence="1" type="ORF">EDD39_3322</name>
</gene>
<dbReference type="EMBL" id="RJVJ01000001">
    <property type="protein sequence ID" value="ROR45110.1"/>
    <property type="molecule type" value="Genomic_DNA"/>
</dbReference>
<dbReference type="InterPro" id="IPR015057">
    <property type="entry name" value="Rv2632c-like"/>
</dbReference>
<protein>
    <submittedName>
        <fullName evidence="2">Uncharacterized protein DUF1876</fullName>
    </submittedName>
</protein>
<dbReference type="RefSeq" id="WP_123556839.1">
    <property type="nucleotide sequence ID" value="NZ_RJVJ01000001.1"/>
</dbReference>
<proteinExistence type="predicted"/>
<dbReference type="Pfam" id="PF08962">
    <property type="entry name" value="Rv2632c-like"/>
    <property type="match status" value="1"/>
</dbReference>
<dbReference type="InterPro" id="IPR038070">
    <property type="entry name" value="Rv2632c-like_sf"/>
</dbReference>
<evidence type="ECO:0000313" key="3">
    <source>
        <dbReference type="Proteomes" id="UP000266906"/>
    </source>
</evidence>
<accession>A0A3N4SG71</accession>
<dbReference type="EMBL" id="RKQG01000001">
    <property type="protein sequence ID" value="RPE35464.1"/>
    <property type="molecule type" value="Genomic_DNA"/>
</dbReference>
<dbReference type="Gene3D" id="3.30.160.240">
    <property type="entry name" value="Rv1738"/>
    <property type="match status" value="1"/>
</dbReference>
<evidence type="ECO:0000313" key="1">
    <source>
        <dbReference type="EMBL" id="ROR45110.1"/>
    </source>
</evidence>
<dbReference type="OrthoDB" id="4828144at2"/>
<dbReference type="Proteomes" id="UP000267408">
    <property type="component" value="Unassembled WGS sequence"/>
</dbReference>
<dbReference type="Proteomes" id="UP000266906">
    <property type="component" value="Unassembled WGS sequence"/>
</dbReference>
<evidence type="ECO:0000313" key="4">
    <source>
        <dbReference type="Proteomes" id="UP000267408"/>
    </source>
</evidence>
<dbReference type="SUPFAM" id="SSF143212">
    <property type="entry name" value="Rv2632c-like"/>
    <property type="match status" value="1"/>
</dbReference>
<accession>A0A8G1XC91</accession>
<reference evidence="3 4" key="1">
    <citation type="submission" date="2018-11" db="EMBL/GenBank/DDBJ databases">
        <title>Sequencing the genomes of 1000 actinobacteria strains.</title>
        <authorList>
            <person name="Klenk H.-P."/>
        </authorList>
    </citation>
    <scope>NUCLEOTIDE SEQUENCE [LARGE SCALE GENOMIC DNA]</scope>
    <source>
        <strain evidence="1 4">DSM 44780</strain>
        <strain evidence="2 3">DSM 44781</strain>
    </source>
</reference>
<sequence>MQNHWVVDLTFDEDESRTTCTAALSGFSAPGARGTGTARRNPGDDADAAIGEELAAARACNDLAQQLIGRAATGIEGHTHTPAQLSF</sequence>
<evidence type="ECO:0000313" key="2">
    <source>
        <dbReference type="EMBL" id="RPE35464.1"/>
    </source>
</evidence>
<dbReference type="AlphaFoldDB" id="A0A3N4SG71"/>
<organism evidence="2 3">
    <name type="scientific">Kitasatospora cineracea</name>
    <dbReference type="NCBI Taxonomy" id="88074"/>
    <lineage>
        <taxon>Bacteria</taxon>
        <taxon>Bacillati</taxon>
        <taxon>Actinomycetota</taxon>
        <taxon>Actinomycetes</taxon>
        <taxon>Kitasatosporales</taxon>
        <taxon>Streptomycetaceae</taxon>
        <taxon>Kitasatospora</taxon>
    </lineage>
</organism>
<name>A0A3N4SG71_9ACTN</name>